<accession>A0A2P2N6S8</accession>
<name>A0A2P2N6S8_RHIMU</name>
<sequence length="37" mass="4313">MISLTLQHPFSTNLQKAFLLFSLPFLSNGMSRKLRFK</sequence>
<proteinExistence type="predicted"/>
<dbReference type="AlphaFoldDB" id="A0A2P2N6S8"/>
<protein>
    <submittedName>
        <fullName evidence="1">Uncharacterized protein</fullName>
    </submittedName>
</protein>
<dbReference type="EMBL" id="GGEC01057723">
    <property type="protein sequence ID" value="MBX38207.1"/>
    <property type="molecule type" value="Transcribed_RNA"/>
</dbReference>
<organism evidence="1">
    <name type="scientific">Rhizophora mucronata</name>
    <name type="common">Asiatic mangrove</name>
    <dbReference type="NCBI Taxonomy" id="61149"/>
    <lineage>
        <taxon>Eukaryota</taxon>
        <taxon>Viridiplantae</taxon>
        <taxon>Streptophyta</taxon>
        <taxon>Embryophyta</taxon>
        <taxon>Tracheophyta</taxon>
        <taxon>Spermatophyta</taxon>
        <taxon>Magnoliopsida</taxon>
        <taxon>eudicotyledons</taxon>
        <taxon>Gunneridae</taxon>
        <taxon>Pentapetalae</taxon>
        <taxon>rosids</taxon>
        <taxon>fabids</taxon>
        <taxon>Malpighiales</taxon>
        <taxon>Rhizophoraceae</taxon>
        <taxon>Rhizophora</taxon>
    </lineage>
</organism>
<reference evidence="1" key="1">
    <citation type="submission" date="2018-02" db="EMBL/GenBank/DDBJ databases">
        <title>Rhizophora mucronata_Transcriptome.</title>
        <authorList>
            <person name="Meera S.P."/>
            <person name="Sreeshan A."/>
            <person name="Augustine A."/>
        </authorList>
    </citation>
    <scope>NUCLEOTIDE SEQUENCE</scope>
    <source>
        <tissue evidence="1">Leaf</tissue>
    </source>
</reference>
<evidence type="ECO:0000313" key="1">
    <source>
        <dbReference type="EMBL" id="MBX38207.1"/>
    </source>
</evidence>